<dbReference type="AlphaFoldDB" id="G7QDG5"/>
<dbReference type="Proteomes" id="UP000004662">
    <property type="component" value="Chromosome"/>
</dbReference>
<evidence type="ECO:0000313" key="2">
    <source>
        <dbReference type="Proteomes" id="UP000004662"/>
    </source>
</evidence>
<name>G7QDG5_9BACT</name>
<dbReference type="Pfam" id="PF05973">
    <property type="entry name" value="Gp49"/>
    <property type="match status" value="1"/>
</dbReference>
<accession>G7QDG5</accession>
<sequence>MTRFQPGHFAEKPVHWVGSAKKDYLAFPETAQRHMGYALGLAQIGGKHPRAKPWKGLGTGVFEVVEDDDGDTYRMVYTIRFAAAVYVLHAFQKKSKTGIKTPKDDVDLIARRLRSATEHYAKRHTEPARRD</sequence>
<gene>
    <name evidence="1" type="ORF">DFW101_0454</name>
</gene>
<organism evidence="1 2">
    <name type="scientific">Solidesulfovibrio carbinoliphilus subsp. oakridgensis</name>
    <dbReference type="NCBI Taxonomy" id="694327"/>
    <lineage>
        <taxon>Bacteria</taxon>
        <taxon>Pseudomonadati</taxon>
        <taxon>Thermodesulfobacteriota</taxon>
        <taxon>Desulfovibrionia</taxon>
        <taxon>Desulfovibrionales</taxon>
        <taxon>Desulfovibrionaceae</taxon>
        <taxon>Solidesulfovibrio</taxon>
    </lineage>
</organism>
<keyword evidence="2" id="KW-1185">Reference proteome</keyword>
<evidence type="ECO:0008006" key="3">
    <source>
        <dbReference type="Google" id="ProtNLM"/>
    </source>
</evidence>
<dbReference type="STRING" id="694327.DFW101_0454"/>
<dbReference type="HOGENOM" id="CLU_139003_0_0_7"/>
<reference evidence="2" key="1">
    <citation type="journal article" date="2015" name="Genome Announc.">
        <title>High-Quality Draft Genome Sequence of Desulfovibrio carbinoliphilus FW-101-2B, an Organic Acid-Oxidizing Sulfate-Reducing Bacterium Isolated from Uranium(VI)-Contaminated Groundwater.</title>
        <authorList>
            <person name="Ramsay B.D."/>
            <person name="Hwang C."/>
            <person name="Woo H.L."/>
            <person name="Carroll S.L."/>
            <person name="Lucas S."/>
            <person name="Han J."/>
            <person name="Lapidus A.L."/>
            <person name="Cheng J.F."/>
            <person name="Goodwin L.A."/>
            <person name="Pitluck S."/>
            <person name="Peters L."/>
            <person name="Chertkov O."/>
            <person name="Held B."/>
            <person name="Detter J.C."/>
            <person name="Han C.S."/>
            <person name="Tapia R."/>
            <person name="Land M.L."/>
            <person name="Hauser L.J."/>
            <person name="Kyrpides N.C."/>
            <person name="Ivanova N.N."/>
            <person name="Mikhailova N."/>
            <person name="Pagani I."/>
            <person name="Woyke T."/>
            <person name="Arkin A.P."/>
            <person name="Dehal P."/>
            <person name="Chivian D."/>
            <person name="Criddle C.S."/>
            <person name="Wu W."/>
            <person name="Chakraborty R."/>
            <person name="Hazen T.C."/>
            <person name="Fields M.W."/>
        </authorList>
    </citation>
    <scope>NUCLEOTIDE SEQUENCE [LARGE SCALE GENOMIC DNA]</scope>
    <source>
        <strain evidence="2">FW-101-2B</strain>
    </source>
</reference>
<dbReference type="InterPro" id="IPR009241">
    <property type="entry name" value="HigB-like"/>
</dbReference>
<proteinExistence type="predicted"/>
<dbReference type="EMBL" id="CM001368">
    <property type="protein sequence ID" value="EHJ46471.1"/>
    <property type="molecule type" value="Genomic_DNA"/>
</dbReference>
<evidence type="ECO:0000313" key="1">
    <source>
        <dbReference type="EMBL" id="EHJ46471.1"/>
    </source>
</evidence>
<protein>
    <recommendedName>
        <fullName evidence="3">Addiction module toxin RelE</fullName>
    </recommendedName>
</protein>
<dbReference type="eggNOG" id="COG4679">
    <property type="taxonomic scope" value="Bacteria"/>
</dbReference>
<dbReference type="RefSeq" id="WP_009179911.1">
    <property type="nucleotide sequence ID" value="NZ_CM001368.1"/>
</dbReference>